<dbReference type="RefSeq" id="WP_188854929.1">
    <property type="nucleotide sequence ID" value="NZ_BMJJ01000015.1"/>
</dbReference>
<dbReference type="EMBL" id="BMJJ01000015">
    <property type="protein sequence ID" value="GGD39165.1"/>
    <property type="molecule type" value="Genomic_DNA"/>
</dbReference>
<keyword evidence="1" id="KW-0472">Membrane</keyword>
<keyword evidence="4" id="KW-1185">Reference proteome</keyword>
<dbReference type="InterPro" id="IPR012429">
    <property type="entry name" value="HGSNAT_cat"/>
</dbReference>
<feature type="transmembrane region" description="Helical" evidence="1">
    <location>
        <begin position="181"/>
        <end position="201"/>
    </location>
</feature>
<dbReference type="Proteomes" id="UP000613160">
    <property type="component" value="Unassembled WGS sequence"/>
</dbReference>
<evidence type="ECO:0000313" key="3">
    <source>
        <dbReference type="EMBL" id="GGD39165.1"/>
    </source>
</evidence>
<feature type="transmembrane region" description="Helical" evidence="1">
    <location>
        <begin position="93"/>
        <end position="110"/>
    </location>
</feature>
<dbReference type="AlphaFoldDB" id="A0A916YC63"/>
<organism evidence="3 4">
    <name type="scientific">Aureimonas glaciei</name>
    <dbReference type="NCBI Taxonomy" id="1776957"/>
    <lineage>
        <taxon>Bacteria</taxon>
        <taxon>Pseudomonadati</taxon>
        <taxon>Pseudomonadota</taxon>
        <taxon>Alphaproteobacteria</taxon>
        <taxon>Hyphomicrobiales</taxon>
        <taxon>Aurantimonadaceae</taxon>
        <taxon>Aureimonas</taxon>
    </lineage>
</organism>
<accession>A0A916YC63</accession>
<gene>
    <name evidence="3" type="ORF">GCM10011335_47420</name>
</gene>
<keyword evidence="1" id="KW-0812">Transmembrane</keyword>
<name>A0A916YC63_9HYPH</name>
<dbReference type="Pfam" id="PF07786">
    <property type="entry name" value="HGSNAT_cat"/>
    <property type="match status" value="1"/>
</dbReference>
<proteinExistence type="predicted"/>
<feature type="transmembrane region" description="Helical" evidence="1">
    <location>
        <begin position="20"/>
        <end position="39"/>
    </location>
</feature>
<evidence type="ECO:0000313" key="4">
    <source>
        <dbReference type="Proteomes" id="UP000613160"/>
    </source>
</evidence>
<protein>
    <recommendedName>
        <fullName evidence="2">Heparan-alpha-glucosaminide N-acetyltransferase catalytic domain-containing protein</fullName>
    </recommendedName>
</protein>
<feature type="domain" description="Heparan-alpha-glucosaminide N-acetyltransferase catalytic" evidence="2">
    <location>
        <begin position="17"/>
        <end position="239"/>
    </location>
</feature>
<keyword evidence="1" id="KW-1133">Transmembrane helix</keyword>
<feature type="transmembrane region" description="Helical" evidence="1">
    <location>
        <begin position="59"/>
        <end position="81"/>
    </location>
</feature>
<reference evidence="3" key="1">
    <citation type="journal article" date="2014" name="Int. J. Syst. Evol. Microbiol.">
        <title>Complete genome sequence of Corynebacterium casei LMG S-19264T (=DSM 44701T), isolated from a smear-ripened cheese.</title>
        <authorList>
            <consortium name="US DOE Joint Genome Institute (JGI-PGF)"/>
            <person name="Walter F."/>
            <person name="Albersmeier A."/>
            <person name="Kalinowski J."/>
            <person name="Ruckert C."/>
        </authorList>
    </citation>
    <scope>NUCLEOTIDE SEQUENCE</scope>
    <source>
        <strain evidence="3">CGMCC 1.15493</strain>
    </source>
</reference>
<sequence>MTPGETESARPEAVVRRIDALDIARGVALIAMAIYHFTWDLENFGYVDHGLTAQGGWKLFARCIASSFLFLVGVSLVLAHARGIRWRSFWRRWLGVALGAAAITLVTFYVTPQGFVFFGILHEIALASLLGLAFLGLPFPVTALVALAVIALPQFVTSDLLDPKALAWIGMAAKPPVSNDFVPLFPWFGAVLLGIAAAQAGRRFGAFDRLRLWNQRLGRAAPLAWLGRHSLLFYLLHQPLLFGLVAATAQVYPPDPARILQSDCRRGCMAERQDAAFCSRYCSCISDRLVGADLLERLLAQTTTETENAAIGDMVLACSAPRP</sequence>
<evidence type="ECO:0000259" key="2">
    <source>
        <dbReference type="Pfam" id="PF07786"/>
    </source>
</evidence>
<evidence type="ECO:0000256" key="1">
    <source>
        <dbReference type="SAM" id="Phobius"/>
    </source>
</evidence>
<reference evidence="3" key="2">
    <citation type="submission" date="2020-09" db="EMBL/GenBank/DDBJ databases">
        <authorList>
            <person name="Sun Q."/>
            <person name="Zhou Y."/>
        </authorList>
    </citation>
    <scope>NUCLEOTIDE SEQUENCE</scope>
    <source>
        <strain evidence="3">CGMCC 1.15493</strain>
    </source>
</reference>
<comment type="caution">
    <text evidence="3">The sequence shown here is derived from an EMBL/GenBank/DDBJ whole genome shotgun (WGS) entry which is preliminary data.</text>
</comment>